<evidence type="ECO:0000313" key="1">
    <source>
        <dbReference type="EMBL" id="GAA5042473.1"/>
    </source>
</evidence>
<proteinExistence type="predicted"/>
<accession>A0AAV3UCN2</accession>
<protein>
    <submittedName>
        <fullName evidence="1">Uncharacterized protein</fullName>
    </submittedName>
</protein>
<dbReference type="AlphaFoldDB" id="A0AAV3UCN2"/>
<dbReference type="EMBL" id="BAABKX010000001">
    <property type="protein sequence ID" value="GAA5042473.1"/>
    <property type="molecule type" value="Genomic_DNA"/>
</dbReference>
<sequence>MKTATAPKPPTYIPHPIPVLTSLRYLRATAAGQQDALRLASLVSHTLSALPEAITAEGQCQRVPFRS</sequence>
<reference evidence="1 2" key="1">
    <citation type="journal article" date="2019" name="Int. J. Syst. Evol. Microbiol.">
        <title>The Global Catalogue of Microorganisms (GCM) 10K type strain sequencing project: providing services to taxonomists for standard genome sequencing and annotation.</title>
        <authorList>
            <consortium name="The Broad Institute Genomics Platform"/>
            <consortium name="The Broad Institute Genome Sequencing Center for Infectious Disease"/>
            <person name="Wu L."/>
            <person name="Ma J."/>
        </authorList>
    </citation>
    <scope>NUCLEOTIDE SEQUENCE [LARGE SCALE GENOMIC DNA]</scope>
    <source>
        <strain evidence="1 2">JCM 17504</strain>
    </source>
</reference>
<comment type="caution">
    <text evidence="1">The sequence shown here is derived from an EMBL/GenBank/DDBJ whole genome shotgun (WGS) entry which is preliminary data.</text>
</comment>
<keyword evidence="2" id="KW-1185">Reference proteome</keyword>
<organism evidence="1 2">
    <name type="scientific">Haladaptatus pallidirubidus</name>
    <dbReference type="NCBI Taxonomy" id="1008152"/>
    <lineage>
        <taxon>Archaea</taxon>
        <taxon>Methanobacteriati</taxon>
        <taxon>Methanobacteriota</taxon>
        <taxon>Stenosarchaea group</taxon>
        <taxon>Halobacteria</taxon>
        <taxon>Halobacteriales</taxon>
        <taxon>Haladaptataceae</taxon>
        <taxon>Haladaptatus</taxon>
    </lineage>
</organism>
<name>A0AAV3UCN2_9EURY</name>
<evidence type="ECO:0000313" key="2">
    <source>
        <dbReference type="Proteomes" id="UP001501729"/>
    </source>
</evidence>
<dbReference type="Proteomes" id="UP001501729">
    <property type="component" value="Unassembled WGS sequence"/>
</dbReference>
<gene>
    <name evidence="1" type="ORF">GCM10025751_05880</name>
</gene>